<evidence type="ECO:0000256" key="2">
    <source>
        <dbReference type="ARBA" id="ARBA00022527"/>
    </source>
</evidence>
<keyword evidence="10" id="KW-0812">Transmembrane</keyword>
<evidence type="ECO:0000256" key="6">
    <source>
        <dbReference type="ARBA" id="ARBA00022840"/>
    </source>
</evidence>
<evidence type="ECO:0000313" key="13">
    <source>
        <dbReference type="Proteomes" id="UP000620124"/>
    </source>
</evidence>
<dbReference type="OrthoDB" id="4062651at2759"/>
<dbReference type="Pfam" id="PF00069">
    <property type="entry name" value="Pkinase"/>
    <property type="match status" value="1"/>
</dbReference>
<feature type="binding site" evidence="9">
    <location>
        <position position="246"/>
    </location>
    <ligand>
        <name>ATP</name>
        <dbReference type="ChEBI" id="CHEBI:30616"/>
    </ligand>
</feature>
<keyword evidence="2" id="KW-0723">Serine/threonine-protein kinase</keyword>
<evidence type="ECO:0000256" key="4">
    <source>
        <dbReference type="ARBA" id="ARBA00022741"/>
    </source>
</evidence>
<dbReference type="InterPro" id="IPR008271">
    <property type="entry name" value="Ser/Thr_kinase_AS"/>
</dbReference>
<sequence>MFLVFAFLSFLNSFKSSTKTPFLLPTPTTPLFLLPSRVIQVGCLDDEYQRRLVFWMVANVLPVIGCILFHSKLIETSKRFVTAVAAAVGSVLHSRLWRSLTGIKTASRAVSTFIVIIVRRVPRPLHYLLARITTALSVVSTAIQGLIFITHSRCASLLDVLTEDTSDLLSSGFNQRRHLPVRERGADLATVNEWIVFGGRFIPSGFDVPLPVNPAAFRWRGTLGAGAFGSVFKVWDVVNKNHFAVKRLDKASNHEDNFSTEILAHQLVHHQPGFPRLFGAFEDQQNYYMVMECGKASFHDVKVLSKEQIRFYSGELLLRLHALHGYGIIHRDVKPENLLLSQTGHLLLADFGIARLNFALEEEEPDPKVFPEWEEARQDGGDAFPFLWSTDDENPHVVATEGCGTEGYMAPEVESGWPYSYGADYWGLGQVVWRWASAAKQQYDPEEKAIAVDFLKNVLAPVEEHRLTVSEMKEHAFFAGLDFVKLKAGLIPVPRGPPASL</sequence>
<feature type="domain" description="Protein kinase" evidence="11">
    <location>
        <begin position="217"/>
        <end position="478"/>
    </location>
</feature>
<dbReference type="InterPro" id="IPR011009">
    <property type="entry name" value="Kinase-like_dom_sf"/>
</dbReference>
<keyword evidence="4 9" id="KW-0547">Nucleotide-binding</keyword>
<evidence type="ECO:0000259" key="11">
    <source>
        <dbReference type="PROSITE" id="PS50011"/>
    </source>
</evidence>
<evidence type="ECO:0000256" key="10">
    <source>
        <dbReference type="SAM" id="Phobius"/>
    </source>
</evidence>
<keyword evidence="5 12" id="KW-0418">Kinase</keyword>
<dbReference type="EMBL" id="JACAZI010000022">
    <property type="protein sequence ID" value="KAF7336658.1"/>
    <property type="molecule type" value="Genomic_DNA"/>
</dbReference>
<proteinExistence type="predicted"/>
<keyword evidence="10" id="KW-0472">Membrane</keyword>
<organism evidence="12 13">
    <name type="scientific">Mycena venus</name>
    <dbReference type="NCBI Taxonomy" id="2733690"/>
    <lineage>
        <taxon>Eukaryota</taxon>
        <taxon>Fungi</taxon>
        <taxon>Dikarya</taxon>
        <taxon>Basidiomycota</taxon>
        <taxon>Agaricomycotina</taxon>
        <taxon>Agaricomycetes</taxon>
        <taxon>Agaricomycetidae</taxon>
        <taxon>Agaricales</taxon>
        <taxon>Marasmiineae</taxon>
        <taxon>Mycenaceae</taxon>
        <taxon>Mycena</taxon>
    </lineage>
</organism>
<dbReference type="PANTHER" id="PTHR24356">
    <property type="entry name" value="SERINE/THREONINE-PROTEIN KINASE"/>
    <property type="match status" value="1"/>
</dbReference>
<evidence type="ECO:0000256" key="5">
    <source>
        <dbReference type="ARBA" id="ARBA00022777"/>
    </source>
</evidence>
<keyword evidence="6 9" id="KW-0067">ATP-binding</keyword>
<feature type="transmembrane region" description="Helical" evidence="10">
    <location>
        <begin position="52"/>
        <end position="70"/>
    </location>
</feature>
<accession>A0A8H7CII9</accession>
<dbReference type="SUPFAM" id="SSF56112">
    <property type="entry name" value="Protein kinase-like (PK-like)"/>
    <property type="match status" value="1"/>
</dbReference>
<feature type="transmembrane region" description="Helical" evidence="10">
    <location>
        <begin position="128"/>
        <end position="149"/>
    </location>
</feature>
<keyword evidence="3" id="KW-0808">Transferase</keyword>
<keyword evidence="10" id="KW-1133">Transmembrane helix</keyword>
<dbReference type="Gene3D" id="3.30.200.20">
    <property type="entry name" value="Phosphorylase Kinase, domain 1"/>
    <property type="match status" value="1"/>
</dbReference>
<dbReference type="Gene3D" id="1.10.510.10">
    <property type="entry name" value="Transferase(Phosphotransferase) domain 1"/>
    <property type="match status" value="1"/>
</dbReference>
<evidence type="ECO:0000256" key="8">
    <source>
        <dbReference type="ARBA" id="ARBA00048679"/>
    </source>
</evidence>
<dbReference type="PANTHER" id="PTHR24356:SF1">
    <property type="entry name" value="SERINE_THREONINE-PROTEIN KINASE GREATWALL"/>
    <property type="match status" value="1"/>
</dbReference>
<dbReference type="Proteomes" id="UP000620124">
    <property type="component" value="Unassembled WGS sequence"/>
</dbReference>
<dbReference type="EC" id="2.7.11.1" evidence="1"/>
<dbReference type="SMART" id="SM00220">
    <property type="entry name" value="S_TKc"/>
    <property type="match status" value="1"/>
</dbReference>
<keyword evidence="13" id="KW-1185">Reference proteome</keyword>
<dbReference type="GO" id="GO:0035556">
    <property type="term" value="P:intracellular signal transduction"/>
    <property type="evidence" value="ECO:0007669"/>
    <property type="project" value="TreeGrafter"/>
</dbReference>
<dbReference type="PROSITE" id="PS00108">
    <property type="entry name" value="PROTEIN_KINASE_ST"/>
    <property type="match status" value="1"/>
</dbReference>
<name>A0A8H7CII9_9AGAR</name>
<reference evidence="12" key="1">
    <citation type="submission" date="2020-05" db="EMBL/GenBank/DDBJ databases">
        <title>Mycena genomes resolve the evolution of fungal bioluminescence.</title>
        <authorList>
            <person name="Tsai I.J."/>
        </authorList>
    </citation>
    <scope>NUCLEOTIDE SEQUENCE</scope>
    <source>
        <strain evidence="12">CCC161011</strain>
    </source>
</reference>
<evidence type="ECO:0000313" key="12">
    <source>
        <dbReference type="EMBL" id="KAF7336658.1"/>
    </source>
</evidence>
<protein>
    <recommendedName>
        <fullName evidence="1">non-specific serine/threonine protein kinase</fullName>
        <ecNumber evidence="1">2.7.11.1</ecNumber>
    </recommendedName>
</protein>
<dbReference type="PROSITE" id="PS00107">
    <property type="entry name" value="PROTEIN_KINASE_ATP"/>
    <property type="match status" value="1"/>
</dbReference>
<dbReference type="GO" id="GO:0005524">
    <property type="term" value="F:ATP binding"/>
    <property type="evidence" value="ECO:0007669"/>
    <property type="project" value="UniProtKB-UniRule"/>
</dbReference>
<evidence type="ECO:0000256" key="3">
    <source>
        <dbReference type="ARBA" id="ARBA00022679"/>
    </source>
</evidence>
<dbReference type="GO" id="GO:0004674">
    <property type="term" value="F:protein serine/threonine kinase activity"/>
    <property type="evidence" value="ECO:0007669"/>
    <property type="project" value="UniProtKB-KW"/>
</dbReference>
<dbReference type="InterPro" id="IPR017441">
    <property type="entry name" value="Protein_kinase_ATP_BS"/>
</dbReference>
<dbReference type="InterPro" id="IPR000719">
    <property type="entry name" value="Prot_kinase_dom"/>
</dbReference>
<dbReference type="InterPro" id="IPR050236">
    <property type="entry name" value="Ser_Thr_kinase_AGC"/>
</dbReference>
<gene>
    <name evidence="12" type="ORF">MVEN_02100600</name>
</gene>
<comment type="catalytic activity">
    <reaction evidence="8">
        <text>L-seryl-[protein] + ATP = O-phospho-L-seryl-[protein] + ADP + H(+)</text>
        <dbReference type="Rhea" id="RHEA:17989"/>
        <dbReference type="Rhea" id="RHEA-COMP:9863"/>
        <dbReference type="Rhea" id="RHEA-COMP:11604"/>
        <dbReference type="ChEBI" id="CHEBI:15378"/>
        <dbReference type="ChEBI" id="CHEBI:29999"/>
        <dbReference type="ChEBI" id="CHEBI:30616"/>
        <dbReference type="ChEBI" id="CHEBI:83421"/>
        <dbReference type="ChEBI" id="CHEBI:456216"/>
        <dbReference type="EC" id="2.7.11.1"/>
    </reaction>
</comment>
<evidence type="ECO:0000256" key="7">
    <source>
        <dbReference type="ARBA" id="ARBA00047899"/>
    </source>
</evidence>
<dbReference type="PROSITE" id="PS50011">
    <property type="entry name" value="PROTEIN_KINASE_DOM"/>
    <property type="match status" value="1"/>
</dbReference>
<evidence type="ECO:0000256" key="1">
    <source>
        <dbReference type="ARBA" id="ARBA00012513"/>
    </source>
</evidence>
<evidence type="ECO:0000256" key="9">
    <source>
        <dbReference type="PROSITE-ProRule" id="PRU10141"/>
    </source>
</evidence>
<dbReference type="AlphaFoldDB" id="A0A8H7CII9"/>
<comment type="caution">
    <text evidence="12">The sequence shown here is derived from an EMBL/GenBank/DDBJ whole genome shotgun (WGS) entry which is preliminary data.</text>
</comment>
<comment type="catalytic activity">
    <reaction evidence="7">
        <text>L-threonyl-[protein] + ATP = O-phospho-L-threonyl-[protein] + ADP + H(+)</text>
        <dbReference type="Rhea" id="RHEA:46608"/>
        <dbReference type="Rhea" id="RHEA-COMP:11060"/>
        <dbReference type="Rhea" id="RHEA-COMP:11605"/>
        <dbReference type="ChEBI" id="CHEBI:15378"/>
        <dbReference type="ChEBI" id="CHEBI:30013"/>
        <dbReference type="ChEBI" id="CHEBI:30616"/>
        <dbReference type="ChEBI" id="CHEBI:61977"/>
        <dbReference type="ChEBI" id="CHEBI:456216"/>
        <dbReference type="EC" id="2.7.11.1"/>
    </reaction>
</comment>